<name>A0ABV2TAR3_9BACT</name>
<evidence type="ECO:0000313" key="2">
    <source>
        <dbReference type="EMBL" id="MET7000109.1"/>
    </source>
</evidence>
<comment type="caution">
    <text evidence="2">The sequence shown here is derived from an EMBL/GenBank/DDBJ whole genome shotgun (WGS) entry which is preliminary data.</text>
</comment>
<sequence>MKKVLLIMLLLPLMSRAQELYDIPEGAATRWISFENPTGAKGRGAMENKGGKGHPCDTLHAGGSKILADIQGAGIINRIWITISNRSPAALRSIRIEMYWDGATKPAVAVPLGDFFGVGLGRRLPFQNVFFSDPEGRSFNCNIPMPFNKRARIVLINEGTEKQALFYDVNLTTVKRHTKEILYFHAYWSSNAGAALGQDFSVLPKVSGKGRYLGANFGITTDKSYSDTWFGEGEVKMYLDGDTQFPTLAGTGTEDYIGTAWGQGVFAHMYQGCPIADKEKRQYAFYRYHIPDPVYFQSDCHVIIQPMGGGTTDQVRQLLKAGARLKPVSVSTEKEIVKLLEMPAPPSLESNTFPNGWVNFYRVDDYSATAYFYLDKPENGLPALAPLKVRLSGL</sequence>
<evidence type="ECO:0000313" key="3">
    <source>
        <dbReference type="Proteomes" id="UP001549749"/>
    </source>
</evidence>
<dbReference type="Gene3D" id="2.60.120.1390">
    <property type="match status" value="1"/>
</dbReference>
<dbReference type="EMBL" id="JBEXAC010000002">
    <property type="protein sequence ID" value="MET7000109.1"/>
    <property type="molecule type" value="Genomic_DNA"/>
</dbReference>
<dbReference type="InterPro" id="IPR021345">
    <property type="entry name" value="DUF2961"/>
</dbReference>
<gene>
    <name evidence="2" type="ORF">ABR189_22150</name>
</gene>
<dbReference type="Pfam" id="PF11175">
    <property type="entry name" value="DUF2961"/>
    <property type="match status" value="1"/>
</dbReference>
<keyword evidence="1" id="KW-0732">Signal</keyword>
<keyword evidence="3" id="KW-1185">Reference proteome</keyword>
<dbReference type="Proteomes" id="UP001549749">
    <property type="component" value="Unassembled WGS sequence"/>
</dbReference>
<evidence type="ECO:0000256" key="1">
    <source>
        <dbReference type="SAM" id="SignalP"/>
    </source>
</evidence>
<feature type="signal peptide" evidence="1">
    <location>
        <begin position="1"/>
        <end position="17"/>
    </location>
</feature>
<feature type="chain" id="PRO_5047183147" evidence="1">
    <location>
        <begin position="18"/>
        <end position="394"/>
    </location>
</feature>
<proteinExistence type="predicted"/>
<organism evidence="2 3">
    <name type="scientific">Chitinophaga defluvii</name>
    <dbReference type="NCBI Taxonomy" id="3163343"/>
    <lineage>
        <taxon>Bacteria</taxon>
        <taxon>Pseudomonadati</taxon>
        <taxon>Bacteroidota</taxon>
        <taxon>Chitinophagia</taxon>
        <taxon>Chitinophagales</taxon>
        <taxon>Chitinophagaceae</taxon>
        <taxon>Chitinophaga</taxon>
    </lineage>
</organism>
<dbReference type="RefSeq" id="WP_354662669.1">
    <property type="nucleotide sequence ID" value="NZ_JBEXAC010000002.1"/>
</dbReference>
<dbReference type="GO" id="GO:0016787">
    <property type="term" value="F:hydrolase activity"/>
    <property type="evidence" value="ECO:0007669"/>
    <property type="project" value="UniProtKB-KW"/>
</dbReference>
<protein>
    <submittedName>
        <fullName evidence="2">Glycoside hydrolase family 172 protein</fullName>
    </submittedName>
</protein>
<keyword evidence="2" id="KW-0378">Hydrolase</keyword>
<accession>A0ABV2TAR3</accession>
<reference evidence="2 3" key="1">
    <citation type="submission" date="2024-06" db="EMBL/GenBank/DDBJ databases">
        <title>Chitinophaga defluvii sp. nov., isolated from municipal sewage.</title>
        <authorList>
            <person name="Zhang L."/>
        </authorList>
    </citation>
    <scope>NUCLEOTIDE SEQUENCE [LARGE SCALE GENOMIC DNA]</scope>
    <source>
        <strain evidence="2 3">H8</strain>
    </source>
</reference>